<feature type="domain" description="PLD phosphodiesterase" evidence="1">
    <location>
        <begin position="313"/>
        <end position="340"/>
    </location>
</feature>
<feature type="domain" description="PLD phosphodiesterase" evidence="1">
    <location>
        <begin position="146"/>
        <end position="173"/>
    </location>
</feature>
<dbReference type="InterPro" id="IPR001736">
    <property type="entry name" value="PLipase_D/transphosphatidylase"/>
</dbReference>
<gene>
    <name evidence="2" type="ORF">DES49_2737</name>
</gene>
<sequence>MQNRFRPLKQDVIQASQRLRPGRKEARHFGVIGQSRPLPLPALVWGRVPLMVYTEGDALYEAMLDAIRNAHTQVWLESYIFSSDVIGERFTQALCERARAGVDVRVHVDAAGCLFWGFDQLEPELVAAGVQVKWFHPWTWRDPFRYNRRNHRKLLVVDGEAAFFGGFNIHRENSLREYGELRWRDTHCLVEGELALEAAALFEALWVGDRGWMPRMPERPSCVLVTNQGIRRRHALSRLILRAFARARKRIYVTTPYFIPNENLQRRMIAAARAGVDVRLLVPERGDVGLAHWASRIAFRPLLRQGVRIFYYGPRLLHAKTIVVDGEWTTIGTANMDYRSFLLNYELNLVSRDPGIGEVLENQFFEDLESSQELREVSRLFASPVEHCLGMLAWFARRLL</sequence>
<dbReference type="RefSeq" id="WP_133736969.1">
    <property type="nucleotide sequence ID" value="NZ_SOAX01000007.1"/>
</dbReference>
<dbReference type="InterPro" id="IPR025202">
    <property type="entry name" value="PLD-like_dom"/>
</dbReference>
<evidence type="ECO:0000313" key="3">
    <source>
        <dbReference type="Proteomes" id="UP000295830"/>
    </source>
</evidence>
<dbReference type="PANTHER" id="PTHR21248:SF22">
    <property type="entry name" value="PHOSPHOLIPASE D"/>
    <property type="match status" value="1"/>
</dbReference>
<organism evidence="2 3">
    <name type="scientific">Halospina denitrificans</name>
    <dbReference type="NCBI Taxonomy" id="332522"/>
    <lineage>
        <taxon>Bacteria</taxon>
        <taxon>Pseudomonadati</taxon>
        <taxon>Pseudomonadota</taxon>
        <taxon>Gammaproteobacteria</taxon>
        <taxon>Halospina</taxon>
    </lineage>
</organism>
<keyword evidence="3" id="KW-1185">Reference proteome</keyword>
<proteinExistence type="predicted"/>
<reference evidence="2 3" key="1">
    <citation type="submission" date="2019-03" db="EMBL/GenBank/DDBJ databases">
        <title>Genomic Encyclopedia of Type Strains, Phase IV (KMG-IV): sequencing the most valuable type-strain genomes for metagenomic binning, comparative biology and taxonomic classification.</title>
        <authorList>
            <person name="Goeker M."/>
        </authorList>
    </citation>
    <scope>NUCLEOTIDE SEQUENCE [LARGE SCALE GENOMIC DNA]</scope>
    <source>
        <strain evidence="2 3">DSM 15505</strain>
    </source>
</reference>
<dbReference type="PANTHER" id="PTHR21248">
    <property type="entry name" value="CARDIOLIPIN SYNTHASE"/>
    <property type="match status" value="1"/>
</dbReference>
<dbReference type="CDD" id="cd09112">
    <property type="entry name" value="PLDc_CLS_2"/>
    <property type="match status" value="1"/>
</dbReference>
<comment type="caution">
    <text evidence="2">The sequence shown here is derived from an EMBL/GenBank/DDBJ whole genome shotgun (WGS) entry which is preliminary data.</text>
</comment>
<dbReference type="GO" id="GO:0032049">
    <property type="term" value="P:cardiolipin biosynthetic process"/>
    <property type="evidence" value="ECO:0007669"/>
    <property type="project" value="UniProtKB-ARBA"/>
</dbReference>
<dbReference type="Proteomes" id="UP000295830">
    <property type="component" value="Unassembled WGS sequence"/>
</dbReference>
<evidence type="ECO:0000313" key="2">
    <source>
        <dbReference type="EMBL" id="TDT37777.1"/>
    </source>
</evidence>
<accession>A0A4R7JL08</accession>
<dbReference type="Gene3D" id="3.30.870.10">
    <property type="entry name" value="Endonuclease Chain A"/>
    <property type="match status" value="2"/>
</dbReference>
<dbReference type="AlphaFoldDB" id="A0A4R7JL08"/>
<dbReference type="EMBL" id="SOAX01000007">
    <property type="protein sequence ID" value="TDT37777.1"/>
    <property type="molecule type" value="Genomic_DNA"/>
</dbReference>
<dbReference type="CDD" id="cd09110">
    <property type="entry name" value="PLDc_CLS_1"/>
    <property type="match status" value="1"/>
</dbReference>
<evidence type="ECO:0000259" key="1">
    <source>
        <dbReference type="PROSITE" id="PS50035"/>
    </source>
</evidence>
<dbReference type="SMART" id="SM00155">
    <property type="entry name" value="PLDc"/>
    <property type="match status" value="2"/>
</dbReference>
<dbReference type="OrthoDB" id="9762009at2"/>
<dbReference type="SUPFAM" id="SSF56024">
    <property type="entry name" value="Phospholipase D/nuclease"/>
    <property type="match status" value="2"/>
</dbReference>
<dbReference type="GO" id="GO:0030572">
    <property type="term" value="F:phosphatidyltransferase activity"/>
    <property type="evidence" value="ECO:0007669"/>
    <property type="project" value="UniProtKB-ARBA"/>
</dbReference>
<dbReference type="Pfam" id="PF13091">
    <property type="entry name" value="PLDc_2"/>
    <property type="match status" value="2"/>
</dbReference>
<protein>
    <submittedName>
        <fullName evidence="2">Cardiolipin synthase</fullName>
    </submittedName>
</protein>
<dbReference type="PROSITE" id="PS50035">
    <property type="entry name" value="PLD"/>
    <property type="match status" value="2"/>
</dbReference>
<name>A0A4R7JL08_9GAMM</name>